<accession>A0A841C112</accession>
<dbReference type="EMBL" id="JACHMN010000003">
    <property type="protein sequence ID" value="MBB5872571.1"/>
    <property type="molecule type" value="Genomic_DNA"/>
</dbReference>
<comment type="caution">
    <text evidence="8">The sequence shown here is derived from an EMBL/GenBank/DDBJ whole genome shotgun (WGS) entry which is preliminary data.</text>
</comment>
<evidence type="ECO:0000313" key="9">
    <source>
        <dbReference type="Proteomes" id="UP000587527"/>
    </source>
</evidence>
<dbReference type="SUPFAM" id="SSF48264">
    <property type="entry name" value="Cytochrome P450"/>
    <property type="match status" value="1"/>
</dbReference>
<proteinExistence type="inferred from homology"/>
<dbReference type="Gene3D" id="1.10.630.10">
    <property type="entry name" value="Cytochrome P450"/>
    <property type="match status" value="1"/>
</dbReference>
<dbReference type="CDD" id="cd20625">
    <property type="entry name" value="CYP164-like"/>
    <property type="match status" value="1"/>
</dbReference>
<evidence type="ECO:0000256" key="7">
    <source>
        <dbReference type="RuleBase" id="RU000461"/>
    </source>
</evidence>
<keyword evidence="9" id="KW-1185">Reference proteome</keyword>
<name>A0A841C112_9ACTN</name>
<gene>
    <name evidence="8" type="ORF">F4553_006005</name>
</gene>
<dbReference type="PRINTS" id="PR00359">
    <property type="entry name" value="BP450"/>
</dbReference>
<keyword evidence="5 7" id="KW-0408">Iron</keyword>
<dbReference type="GO" id="GO:0020037">
    <property type="term" value="F:heme binding"/>
    <property type="evidence" value="ECO:0007669"/>
    <property type="project" value="InterPro"/>
</dbReference>
<protein>
    <submittedName>
        <fullName evidence="8">Cytochrome P450</fullName>
    </submittedName>
</protein>
<dbReference type="GO" id="GO:0017000">
    <property type="term" value="P:antibiotic biosynthetic process"/>
    <property type="evidence" value="ECO:0007669"/>
    <property type="project" value="UniProtKB-ARBA"/>
</dbReference>
<dbReference type="GO" id="GO:0008395">
    <property type="term" value="F:steroid hydroxylase activity"/>
    <property type="evidence" value="ECO:0007669"/>
    <property type="project" value="TreeGrafter"/>
</dbReference>
<evidence type="ECO:0000256" key="2">
    <source>
        <dbReference type="ARBA" id="ARBA00022617"/>
    </source>
</evidence>
<evidence type="ECO:0000256" key="5">
    <source>
        <dbReference type="ARBA" id="ARBA00023004"/>
    </source>
</evidence>
<organism evidence="8 9">
    <name type="scientific">Allocatelliglobosispora scoriae</name>
    <dbReference type="NCBI Taxonomy" id="643052"/>
    <lineage>
        <taxon>Bacteria</taxon>
        <taxon>Bacillati</taxon>
        <taxon>Actinomycetota</taxon>
        <taxon>Actinomycetes</taxon>
        <taxon>Micromonosporales</taxon>
        <taxon>Micromonosporaceae</taxon>
        <taxon>Allocatelliglobosispora</taxon>
    </lineage>
</organism>
<evidence type="ECO:0000256" key="4">
    <source>
        <dbReference type="ARBA" id="ARBA00023002"/>
    </source>
</evidence>
<reference evidence="8 9" key="1">
    <citation type="submission" date="2020-08" db="EMBL/GenBank/DDBJ databases">
        <title>Sequencing the genomes of 1000 actinobacteria strains.</title>
        <authorList>
            <person name="Klenk H.-P."/>
        </authorList>
    </citation>
    <scope>NUCLEOTIDE SEQUENCE [LARGE SCALE GENOMIC DNA]</scope>
    <source>
        <strain evidence="8 9">DSM 45362</strain>
    </source>
</reference>
<dbReference type="RefSeq" id="WP_184842418.1">
    <property type="nucleotide sequence ID" value="NZ_JACHMN010000003.1"/>
</dbReference>
<evidence type="ECO:0000256" key="1">
    <source>
        <dbReference type="ARBA" id="ARBA00010617"/>
    </source>
</evidence>
<sequence>MELQALLSEAGRVNPYQLYAQLHSAGAASHLDVSKDGYDLAVFGYDAVNQLLRDGRFRQLDADYLDVHSPRWREHPVLQTLRDSIFFTDGPEHARLRRLVGQLFTARRVAVMEPAITKLIHDRLDRIAQLGADGDTVDFMAEFAYAVPSCVIGDLLGVPEADRGWMRPRVLAISAIFELDGSTWPNMTRADAATRELTAYFAGLVAQRRLDPRDDLISDLARLQAETPGVFSDAELIANLITLFNAGFVTTTHLFGNGLAILADRPELRDELVESPERAPSYVEEILRVEPPAHFVVRYASSAETVGGLPCDEGSTILVMLGAANRDPSIYAEPDVFDPSRFDAGGPVTPILTFGAGGHYCLGAAMTRLEGAIAFPAIFERFPGLHLATEPPPPTQLMFRGHDVLPIRLR</sequence>
<dbReference type="PANTHER" id="PTHR46696">
    <property type="entry name" value="P450, PUTATIVE (EUROFUNG)-RELATED"/>
    <property type="match status" value="1"/>
</dbReference>
<keyword evidence="2 7" id="KW-0349">Heme</keyword>
<keyword evidence="3 7" id="KW-0479">Metal-binding</keyword>
<evidence type="ECO:0000256" key="6">
    <source>
        <dbReference type="ARBA" id="ARBA00023033"/>
    </source>
</evidence>
<dbReference type="AlphaFoldDB" id="A0A841C112"/>
<dbReference type="FunFam" id="1.10.630.10:FF:000018">
    <property type="entry name" value="Cytochrome P450 monooxygenase"/>
    <property type="match status" value="1"/>
</dbReference>
<dbReference type="InterPro" id="IPR036396">
    <property type="entry name" value="Cyt_P450_sf"/>
</dbReference>
<dbReference type="GO" id="GO:0005506">
    <property type="term" value="F:iron ion binding"/>
    <property type="evidence" value="ECO:0007669"/>
    <property type="project" value="InterPro"/>
</dbReference>
<evidence type="ECO:0000256" key="3">
    <source>
        <dbReference type="ARBA" id="ARBA00022723"/>
    </source>
</evidence>
<dbReference type="InterPro" id="IPR002397">
    <property type="entry name" value="Cyt_P450_B"/>
</dbReference>
<dbReference type="GO" id="GO:0036199">
    <property type="term" value="F:cholest-4-en-3-one 26-monooxygenase activity"/>
    <property type="evidence" value="ECO:0007669"/>
    <property type="project" value="TreeGrafter"/>
</dbReference>
<dbReference type="Pfam" id="PF00067">
    <property type="entry name" value="p450"/>
    <property type="match status" value="1"/>
</dbReference>
<dbReference type="GO" id="GO:0006707">
    <property type="term" value="P:cholesterol catabolic process"/>
    <property type="evidence" value="ECO:0007669"/>
    <property type="project" value="TreeGrafter"/>
</dbReference>
<dbReference type="Proteomes" id="UP000587527">
    <property type="component" value="Unassembled WGS sequence"/>
</dbReference>
<keyword evidence="4 7" id="KW-0560">Oxidoreductase</keyword>
<dbReference type="PANTHER" id="PTHR46696:SF4">
    <property type="entry name" value="BIOTIN BIOSYNTHESIS CYTOCHROME P450"/>
    <property type="match status" value="1"/>
</dbReference>
<dbReference type="InterPro" id="IPR001128">
    <property type="entry name" value="Cyt_P450"/>
</dbReference>
<dbReference type="InterPro" id="IPR017972">
    <property type="entry name" value="Cyt_P450_CS"/>
</dbReference>
<dbReference type="PROSITE" id="PS00086">
    <property type="entry name" value="CYTOCHROME_P450"/>
    <property type="match status" value="1"/>
</dbReference>
<evidence type="ECO:0000313" key="8">
    <source>
        <dbReference type="EMBL" id="MBB5872571.1"/>
    </source>
</evidence>
<comment type="similarity">
    <text evidence="1 7">Belongs to the cytochrome P450 family.</text>
</comment>
<keyword evidence="6 7" id="KW-0503">Monooxygenase</keyword>